<dbReference type="SUPFAM" id="SSF50978">
    <property type="entry name" value="WD40 repeat-like"/>
    <property type="match status" value="1"/>
</dbReference>
<dbReference type="EMBL" id="JAHWGI010001134">
    <property type="protein sequence ID" value="KAK3922885.1"/>
    <property type="molecule type" value="Genomic_DNA"/>
</dbReference>
<organism evidence="5 6">
    <name type="scientific">Frankliniella fusca</name>
    <dbReference type="NCBI Taxonomy" id="407009"/>
    <lineage>
        <taxon>Eukaryota</taxon>
        <taxon>Metazoa</taxon>
        <taxon>Ecdysozoa</taxon>
        <taxon>Arthropoda</taxon>
        <taxon>Hexapoda</taxon>
        <taxon>Insecta</taxon>
        <taxon>Pterygota</taxon>
        <taxon>Neoptera</taxon>
        <taxon>Paraneoptera</taxon>
        <taxon>Thysanoptera</taxon>
        <taxon>Terebrantia</taxon>
        <taxon>Thripoidea</taxon>
        <taxon>Thripidae</taxon>
        <taxon>Frankliniella</taxon>
    </lineage>
</organism>
<keyword evidence="2" id="KW-0677">Repeat</keyword>
<evidence type="ECO:0000256" key="2">
    <source>
        <dbReference type="ARBA" id="ARBA00022737"/>
    </source>
</evidence>
<name>A0AAE1HK86_9NEOP</name>
<dbReference type="AlphaFoldDB" id="A0AAE1HK86"/>
<feature type="region of interest" description="Disordered" evidence="4">
    <location>
        <begin position="624"/>
        <end position="643"/>
    </location>
</feature>
<evidence type="ECO:0000256" key="3">
    <source>
        <dbReference type="PROSITE-ProRule" id="PRU00221"/>
    </source>
</evidence>
<dbReference type="PROSITE" id="PS50294">
    <property type="entry name" value="WD_REPEATS_REGION"/>
    <property type="match status" value="1"/>
</dbReference>
<accession>A0AAE1HK86</accession>
<dbReference type="GO" id="GO:0005737">
    <property type="term" value="C:cytoplasm"/>
    <property type="evidence" value="ECO:0007669"/>
    <property type="project" value="TreeGrafter"/>
</dbReference>
<dbReference type="SMART" id="SM00320">
    <property type="entry name" value="WD40"/>
    <property type="match status" value="6"/>
</dbReference>
<feature type="compositionally biased region" description="Basic and acidic residues" evidence="4">
    <location>
        <begin position="625"/>
        <end position="643"/>
    </location>
</feature>
<evidence type="ECO:0000256" key="1">
    <source>
        <dbReference type="ARBA" id="ARBA00022574"/>
    </source>
</evidence>
<feature type="region of interest" description="Disordered" evidence="4">
    <location>
        <begin position="662"/>
        <end position="694"/>
    </location>
</feature>
<dbReference type="PANTHER" id="PTHR15574:SF40">
    <property type="entry name" value="WD AND TETRATRICOPEPTIDE REPEATS PROTEIN 1"/>
    <property type="match status" value="1"/>
</dbReference>
<dbReference type="InterPro" id="IPR036322">
    <property type="entry name" value="WD40_repeat_dom_sf"/>
</dbReference>
<dbReference type="InterPro" id="IPR011990">
    <property type="entry name" value="TPR-like_helical_dom_sf"/>
</dbReference>
<dbReference type="Proteomes" id="UP001219518">
    <property type="component" value="Unassembled WGS sequence"/>
</dbReference>
<evidence type="ECO:0000256" key="4">
    <source>
        <dbReference type="SAM" id="MobiDB-lite"/>
    </source>
</evidence>
<comment type="caution">
    <text evidence="5">The sequence shown here is derived from an EMBL/GenBank/DDBJ whole genome shotgun (WGS) entry which is preliminary data.</text>
</comment>
<dbReference type="PROSITE" id="PS50082">
    <property type="entry name" value="WD_REPEATS_2"/>
    <property type="match status" value="3"/>
</dbReference>
<sequence>MASNDDLLHLLKKREIDDKIARKVQSRLHVTEELIHRLGLEKELEGHTGCVNCLEWNSTGELLASASDDFHIIVWDPFRHKALHTLSTNHHGNIFSVKFMPKTNDSVVISGAADYMINVHDITLRETIRVCTCHTSRVKRLAVCPETPSLFWSSSEDGTIRQFDQRVPHICRNESDNVLIHLKHCFGRLAEAKCLAVNPVRPELLAVGANDAFVRLYDRRMIRPTTMPKTYHLLFENGNDLTKTDHLPDGCAEYFVAGHLNRDPGHRKLRSLASTYVTFGANGRDLLVNLGGEQIYLFDIYNKTTAQFFDFKSSPYFHDGAGTSSSECCINKSNGSRNGYRNGISASNRWIHTMIDEANPDPFTSRPPLPPRVESLRLKANNAFENLDYPTAVRLYNEAISMCSESAVLFGNRAAALMKRDWDGDVYAALRDCQKTLELEPNHYKAHFRMIRCLHELHWTATASDCLKVFKNKYPSHAQNTACRALERDIDTAASKIKATEEDSAKTEKSEAGRPMLWDLFRLFRSPLEQKWQENALDYEKRFCGHCNTTTDIKEANFFGEDGQFIVAGSDDGSMFIWERNTTNNIRILKGDASIVNCLQPHPTYCLLATSGIDPVVRLWSPLPEDGRTDDREVSNKDVAAKENQKRMKADPFDFVLMNYMGYNPDQVQPDPNGDDDDDDFMSRVPPDCSCRPS</sequence>
<gene>
    <name evidence="5" type="ORF">KUF71_001544</name>
</gene>
<feature type="repeat" description="WD" evidence="3">
    <location>
        <begin position="559"/>
        <end position="588"/>
    </location>
</feature>
<keyword evidence="6" id="KW-1185">Reference proteome</keyword>
<dbReference type="PANTHER" id="PTHR15574">
    <property type="entry name" value="WD REPEAT DOMAIN-CONTAINING FAMILY"/>
    <property type="match status" value="1"/>
</dbReference>
<keyword evidence="1 3" id="KW-0853">WD repeat</keyword>
<dbReference type="InterPro" id="IPR045151">
    <property type="entry name" value="DCAF8"/>
</dbReference>
<protein>
    <submittedName>
        <fullName evidence="5">WD and tetratricopeptide repeats protein 1</fullName>
    </submittedName>
</protein>
<evidence type="ECO:0000313" key="5">
    <source>
        <dbReference type="EMBL" id="KAK3922885.1"/>
    </source>
</evidence>
<dbReference type="SUPFAM" id="SSF48452">
    <property type="entry name" value="TPR-like"/>
    <property type="match status" value="1"/>
</dbReference>
<dbReference type="Gene3D" id="2.130.10.10">
    <property type="entry name" value="YVTN repeat-like/Quinoprotein amine dehydrogenase"/>
    <property type="match status" value="2"/>
</dbReference>
<feature type="repeat" description="WD" evidence="3">
    <location>
        <begin position="589"/>
        <end position="621"/>
    </location>
</feature>
<dbReference type="InterPro" id="IPR001680">
    <property type="entry name" value="WD40_rpt"/>
</dbReference>
<dbReference type="Pfam" id="PF00400">
    <property type="entry name" value="WD40"/>
    <property type="match status" value="4"/>
</dbReference>
<evidence type="ECO:0000313" key="6">
    <source>
        <dbReference type="Proteomes" id="UP001219518"/>
    </source>
</evidence>
<dbReference type="GO" id="GO:0045717">
    <property type="term" value="P:negative regulation of fatty acid biosynthetic process"/>
    <property type="evidence" value="ECO:0007669"/>
    <property type="project" value="TreeGrafter"/>
</dbReference>
<feature type="repeat" description="WD" evidence="3">
    <location>
        <begin position="44"/>
        <end position="76"/>
    </location>
</feature>
<dbReference type="GO" id="GO:0080008">
    <property type="term" value="C:Cul4-RING E3 ubiquitin ligase complex"/>
    <property type="evidence" value="ECO:0007669"/>
    <property type="project" value="TreeGrafter"/>
</dbReference>
<proteinExistence type="predicted"/>
<dbReference type="Gene3D" id="1.25.40.10">
    <property type="entry name" value="Tetratricopeptide repeat domain"/>
    <property type="match status" value="1"/>
</dbReference>
<reference evidence="5" key="2">
    <citation type="journal article" date="2023" name="BMC Genomics">
        <title>Pest status, molecular evolution, and epigenetic factors derived from the genome assembly of Frankliniella fusca, a thysanopteran phytovirus vector.</title>
        <authorList>
            <person name="Catto M.A."/>
            <person name="Labadie P.E."/>
            <person name="Jacobson A.L."/>
            <person name="Kennedy G.G."/>
            <person name="Srinivasan R."/>
            <person name="Hunt B.G."/>
        </authorList>
    </citation>
    <scope>NUCLEOTIDE SEQUENCE</scope>
    <source>
        <strain evidence="5">PL_HMW_Pooled</strain>
    </source>
</reference>
<dbReference type="InterPro" id="IPR015943">
    <property type="entry name" value="WD40/YVTN_repeat-like_dom_sf"/>
</dbReference>
<reference evidence="5" key="1">
    <citation type="submission" date="2021-07" db="EMBL/GenBank/DDBJ databases">
        <authorList>
            <person name="Catto M.A."/>
            <person name="Jacobson A."/>
            <person name="Kennedy G."/>
            <person name="Labadie P."/>
            <person name="Hunt B.G."/>
            <person name="Srinivasan R."/>
        </authorList>
    </citation>
    <scope>NUCLEOTIDE SEQUENCE</scope>
    <source>
        <strain evidence="5">PL_HMW_Pooled</strain>
        <tissue evidence="5">Head</tissue>
    </source>
</reference>